<dbReference type="EMBL" id="BMZS01000006">
    <property type="protein sequence ID" value="GHD52834.1"/>
    <property type="molecule type" value="Genomic_DNA"/>
</dbReference>
<organism evidence="3 4">
    <name type="scientific">Thalassobaculum fulvum</name>
    <dbReference type="NCBI Taxonomy" id="1633335"/>
    <lineage>
        <taxon>Bacteria</taxon>
        <taxon>Pseudomonadati</taxon>
        <taxon>Pseudomonadota</taxon>
        <taxon>Alphaproteobacteria</taxon>
        <taxon>Rhodospirillales</taxon>
        <taxon>Thalassobaculaceae</taxon>
        <taxon>Thalassobaculum</taxon>
    </lineage>
</organism>
<dbReference type="GO" id="GO:0030497">
    <property type="term" value="P:fatty acid elongation"/>
    <property type="evidence" value="ECO:0007669"/>
    <property type="project" value="TreeGrafter"/>
</dbReference>
<proteinExistence type="inferred from homology"/>
<protein>
    <submittedName>
        <fullName evidence="3">Short-chain dehydrogenase</fullName>
    </submittedName>
</protein>
<evidence type="ECO:0000256" key="1">
    <source>
        <dbReference type="ARBA" id="ARBA00006484"/>
    </source>
</evidence>
<dbReference type="PRINTS" id="PR00080">
    <property type="entry name" value="SDRFAMILY"/>
</dbReference>
<sequence length="249" mass="26224">MTDQFSVSGQTAVVTGAAGDIGRCLVAGLLGGGARVVAVDRDADGLAAAAEQWASDRVTTAACDITDEKAVDRLFAEAVPAELDLLVNNAGVLMRATPDDTEFERWRALMSVNVDAAFLCARAAGRLMKPRGKGAIVNISSIASIKALDGRVAYCTSKAAIAHMTRVLALEWGPFGIRSNAIAPGFIRTRMNADLRAIPERAKAMTDQVPIKRFAEPEELVGPLLFLASPAASYVNGHILFVDGGLQVT</sequence>
<dbReference type="Pfam" id="PF13561">
    <property type="entry name" value="adh_short_C2"/>
    <property type="match status" value="1"/>
</dbReference>
<dbReference type="AlphaFoldDB" id="A0A918XTF9"/>
<dbReference type="PROSITE" id="PS00061">
    <property type="entry name" value="ADH_SHORT"/>
    <property type="match status" value="1"/>
</dbReference>
<evidence type="ECO:0000313" key="3">
    <source>
        <dbReference type="EMBL" id="GHD52834.1"/>
    </source>
</evidence>
<dbReference type="FunFam" id="3.40.50.720:FF:000084">
    <property type="entry name" value="Short-chain dehydrogenase reductase"/>
    <property type="match status" value="1"/>
</dbReference>
<comment type="similarity">
    <text evidence="1">Belongs to the short-chain dehydrogenases/reductases (SDR) family.</text>
</comment>
<dbReference type="PANTHER" id="PTHR42760">
    <property type="entry name" value="SHORT-CHAIN DEHYDROGENASES/REDUCTASES FAMILY MEMBER"/>
    <property type="match status" value="1"/>
</dbReference>
<gene>
    <name evidence="3" type="ORF">GCM10017083_28730</name>
</gene>
<dbReference type="PANTHER" id="PTHR42760:SF123">
    <property type="entry name" value="OXIDOREDUCTASE"/>
    <property type="match status" value="1"/>
</dbReference>
<dbReference type="InterPro" id="IPR020904">
    <property type="entry name" value="Sc_DH/Rdtase_CS"/>
</dbReference>
<name>A0A918XTF9_9PROT</name>
<accession>A0A918XTF9</accession>
<feature type="domain" description="Ketoreductase" evidence="2">
    <location>
        <begin position="10"/>
        <end position="175"/>
    </location>
</feature>
<dbReference type="SMART" id="SM00822">
    <property type="entry name" value="PKS_KR"/>
    <property type="match status" value="1"/>
</dbReference>
<keyword evidence="4" id="KW-1185">Reference proteome</keyword>
<dbReference type="InterPro" id="IPR057326">
    <property type="entry name" value="KR_dom"/>
</dbReference>
<evidence type="ECO:0000313" key="4">
    <source>
        <dbReference type="Proteomes" id="UP000630353"/>
    </source>
</evidence>
<dbReference type="PRINTS" id="PR00081">
    <property type="entry name" value="GDHRDH"/>
</dbReference>
<comment type="caution">
    <text evidence="3">The sequence shown here is derived from an EMBL/GenBank/DDBJ whole genome shotgun (WGS) entry which is preliminary data.</text>
</comment>
<evidence type="ECO:0000259" key="2">
    <source>
        <dbReference type="SMART" id="SM00822"/>
    </source>
</evidence>
<dbReference type="GO" id="GO:0016616">
    <property type="term" value="F:oxidoreductase activity, acting on the CH-OH group of donors, NAD or NADP as acceptor"/>
    <property type="evidence" value="ECO:0007669"/>
    <property type="project" value="UniProtKB-ARBA"/>
</dbReference>
<dbReference type="RefSeq" id="WP_189990759.1">
    <property type="nucleotide sequence ID" value="NZ_BMZS01000006.1"/>
</dbReference>
<dbReference type="Proteomes" id="UP000630353">
    <property type="component" value="Unassembled WGS sequence"/>
</dbReference>
<dbReference type="InterPro" id="IPR036291">
    <property type="entry name" value="NAD(P)-bd_dom_sf"/>
</dbReference>
<dbReference type="Gene3D" id="3.40.50.720">
    <property type="entry name" value="NAD(P)-binding Rossmann-like Domain"/>
    <property type="match status" value="1"/>
</dbReference>
<dbReference type="SUPFAM" id="SSF51735">
    <property type="entry name" value="NAD(P)-binding Rossmann-fold domains"/>
    <property type="match status" value="1"/>
</dbReference>
<reference evidence="3" key="2">
    <citation type="submission" date="2020-09" db="EMBL/GenBank/DDBJ databases">
        <authorList>
            <person name="Sun Q."/>
            <person name="Kim S."/>
        </authorList>
    </citation>
    <scope>NUCLEOTIDE SEQUENCE</scope>
    <source>
        <strain evidence="3">KCTC 42651</strain>
    </source>
</reference>
<dbReference type="InterPro" id="IPR002347">
    <property type="entry name" value="SDR_fam"/>
</dbReference>
<reference evidence="3" key="1">
    <citation type="journal article" date="2014" name="Int. J. Syst. Evol. Microbiol.">
        <title>Complete genome sequence of Corynebacterium casei LMG S-19264T (=DSM 44701T), isolated from a smear-ripened cheese.</title>
        <authorList>
            <consortium name="US DOE Joint Genome Institute (JGI-PGF)"/>
            <person name="Walter F."/>
            <person name="Albersmeier A."/>
            <person name="Kalinowski J."/>
            <person name="Ruckert C."/>
        </authorList>
    </citation>
    <scope>NUCLEOTIDE SEQUENCE</scope>
    <source>
        <strain evidence="3">KCTC 42651</strain>
    </source>
</reference>